<keyword evidence="3 4" id="KW-0975">Bacterial flagellum</keyword>
<dbReference type="PRINTS" id="PR01006">
    <property type="entry name" value="FLGHOOKFLIE"/>
</dbReference>
<keyword evidence="7" id="KW-1185">Reference proteome</keyword>
<dbReference type="Proteomes" id="UP000619534">
    <property type="component" value="Unassembled WGS sequence"/>
</dbReference>
<comment type="subcellular location">
    <subcellularLocation>
        <location evidence="1 4">Bacterial flagellum basal body</location>
    </subcellularLocation>
</comment>
<gene>
    <name evidence="4 6" type="primary">fliE</name>
    <name evidence="6" type="ORF">GCM10007216_21480</name>
</gene>
<keyword evidence="6" id="KW-0969">Cilium</keyword>
<comment type="caution">
    <text evidence="6">The sequence shown here is derived from an EMBL/GenBank/DDBJ whole genome shotgun (WGS) entry which is preliminary data.</text>
</comment>
<dbReference type="PANTHER" id="PTHR34653">
    <property type="match status" value="1"/>
</dbReference>
<accession>A0ABQ1P6Q2</accession>
<protein>
    <recommendedName>
        <fullName evidence="4 5">Flagellar hook-basal body complex protein FliE</fullName>
    </recommendedName>
</protein>
<organism evidence="6 7">
    <name type="scientific">Thalassobacillus devorans</name>
    <dbReference type="NCBI Taxonomy" id="279813"/>
    <lineage>
        <taxon>Bacteria</taxon>
        <taxon>Bacillati</taxon>
        <taxon>Bacillota</taxon>
        <taxon>Bacilli</taxon>
        <taxon>Bacillales</taxon>
        <taxon>Bacillaceae</taxon>
        <taxon>Thalassobacillus</taxon>
    </lineage>
</organism>
<proteinExistence type="inferred from homology"/>
<dbReference type="RefSeq" id="WP_062445834.1">
    <property type="nucleotide sequence ID" value="NZ_BMCJ01000003.1"/>
</dbReference>
<evidence type="ECO:0000256" key="1">
    <source>
        <dbReference type="ARBA" id="ARBA00004117"/>
    </source>
</evidence>
<dbReference type="HAMAP" id="MF_00724">
    <property type="entry name" value="FliE"/>
    <property type="match status" value="1"/>
</dbReference>
<keyword evidence="6" id="KW-0282">Flagellum</keyword>
<dbReference type="InterPro" id="IPR001624">
    <property type="entry name" value="FliE"/>
</dbReference>
<dbReference type="EMBL" id="BMCJ01000003">
    <property type="protein sequence ID" value="GGC90420.1"/>
    <property type="molecule type" value="Genomic_DNA"/>
</dbReference>
<dbReference type="NCBIfam" id="TIGR00205">
    <property type="entry name" value="fliE"/>
    <property type="match status" value="1"/>
</dbReference>
<dbReference type="PANTHER" id="PTHR34653:SF1">
    <property type="entry name" value="FLAGELLAR HOOK-BASAL BODY COMPLEX PROTEIN FLIE"/>
    <property type="match status" value="1"/>
</dbReference>
<evidence type="ECO:0000256" key="2">
    <source>
        <dbReference type="ARBA" id="ARBA00009272"/>
    </source>
</evidence>
<keyword evidence="6" id="KW-0966">Cell projection</keyword>
<comment type="similarity">
    <text evidence="2 4">Belongs to the FliE family.</text>
</comment>
<reference evidence="7" key="1">
    <citation type="journal article" date="2019" name="Int. J. Syst. Evol. Microbiol.">
        <title>The Global Catalogue of Microorganisms (GCM) 10K type strain sequencing project: providing services to taxonomists for standard genome sequencing and annotation.</title>
        <authorList>
            <consortium name="The Broad Institute Genomics Platform"/>
            <consortium name="The Broad Institute Genome Sequencing Center for Infectious Disease"/>
            <person name="Wu L."/>
            <person name="Ma J."/>
        </authorList>
    </citation>
    <scope>NUCLEOTIDE SEQUENCE [LARGE SCALE GENOMIC DNA]</scope>
    <source>
        <strain evidence="7">CCM 7282</strain>
    </source>
</reference>
<evidence type="ECO:0000256" key="3">
    <source>
        <dbReference type="ARBA" id="ARBA00023143"/>
    </source>
</evidence>
<sequence length="101" mass="10979">MTNLSAVSQVSPFLNKSQTNLKNTPAEAHSAFASDLKKAITGLNSSQKLSDQKTEALAKGEINDLHDVMTTAKKASITLQTSVEVQGKVIEAYREIMRMQV</sequence>
<name>A0ABQ1P6Q2_9BACI</name>
<evidence type="ECO:0000256" key="4">
    <source>
        <dbReference type="HAMAP-Rule" id="MF_00724"/>
    </source>
</evidence>
<evidence type="ECO:0000313" key="6">
    <source>
        <dbReference type="EMBL" id="GGC90420.1"/>
    </source>
</evidence>
<evidence type="ECO:0000256" key="5">
    <source>
        <dbReference type="NCBIfam" id="TIGR00205"/>
    </source>
</evidence>
<dbReference type="Pfam" id="PF02049">
    <property type="entry name" value="FliE"/>
    <property type="match status" value="1"/>
</dbReference>
<evidence type="ECO:0000313" key="7">
    <source>
        <dbReference type="Proteomes" id="UP000619534"/>
    </source>
</evidence>